<dbReference type="EMBL" id="LECW02000005">
    <property type="protein sequence ID" value="KRT94586.1"/>
    <property type="molecule type" value="Genomic_DNA"/>
</dbReference>
<reference evidence="1 2" key="1">
    <citation type="journal article" date="2015" name="Int. J. Syst. Evol. Microbiol.">
        <title>Bacillus glycinifermentans sp. nov., isolated from fermented soybean paste.</title>
        <authorList>
            <person name="Kim S.J."/>
            <person name="Dunlap C.A."/>
            <person name="Kwon S.W."/>
            <person name="Rooney A.P."/>
        </authorList>
    </citation>
    <scope>NUCLEOTIDE SEQUENCE [LARGE SCALE GENOMIC DNA]</scope>
    <source>
        <strain evidence="1 2">GO-13</strain>
    </source>
</reference>
<evidence type="ECO:0000313" key="1">
    <source>
        <dbReference type="EMBL" id="KRT94586.1"/>
    </source>
</evidence>
<dbReference type="Proteomes" id="UP000036168">
    <property type="component" value="Unassembled WGS sequence"/>
</dbReference>
<proteinExistence type="predicted"/>
<sequence length="65" mass="7576">MTKPRRSGAYLLLLMPHVPPAYTKRAGWRPPFRLTAAYLLKERLKNRFNSPFKKSIDELIGSFDL</sequence>
<dbReference type="PATRIC" id="fig|1664069.3.peg.543"/>
<name>A0A0J6H7A5_9BACI</name>
<protein>
    <submittedName>
        <fullName evidence="1">Uncharacterized protein</fullName>
    </submittedName>
</protein>
<accession>A0A0J6E856</accession>
<organism evidence="1 2">
    <name type="scientific">Bacillus glycinifermentans</name>
    <dbReference type="NCBI Taxonomy" id="1664069"/>
    <lineage>
        <taxon>Bacteria</taxon>
        <taxon>Bacillati</taxon>
        <taxon>Bacillota</taxon>
        <taxon>Bacilli</taxon>
        <taxon>Bacillales</taxon>
        <taxon>Bacillaceae</taxon>
        <taxon>Bacillus</taxon>
    </lineage>
</organism>
<gene>
    <name evidence="1" type="ORF">AB447_213055</name>
</gene>
<accession>A0A0J6H7A5</accession>
<evidence type="ECO:0000313" key="2">
    <source>
        <dbReference type="Proteomes" id="UP000036168"/>
    </source>
</evidence>
<dbReference type="AlphaFoldDB" id="A0A0J6H7A5"/>
<comment type="caution">
    <text evidence="1">The sequence shown here is derived from an EMBL/GenBank/DDBJ whole genome shotgun (WGS) entry which is preliminary data.</text>
</comment>